<protein>
    <recommendedName>
        <fullName evidence="3">Copper oxidase</fullName>
    </recommendedName>
</protein>
<dbReference type="STRING" id="1703345.A3860_34255"/>
<evidence type="ECO:0000313" key="2">
    <source>
        <dbReference type="Proteomes" id="UP000192796"/>
    </source>
</evidence>
<keyword evidence="2" id="KW-1185">Reference proteome</keyword>
<dbReference type="Proteomes" id="UP000192796">
    <property type="component" value="Unassembled WGS sequence"/>
</dbReference>
<name>A0A1V9FP66_9BACT</name>
<evidence type="ECO:0000313" key="1">
    <source>
        <dbReference type="EMBL" id="OQP60145.1"/>
    </source>
</evidence>
<dbReference type="EMBL" id="LVYD01000065">
    <property type="protein sequence ID" value="OQP60145.1"/>
    <property type="molecule type" value="Genomic_DNA"/>
</dbReference>
<sequence>MGKVFTYINSPVNPELPDAEKAYKMFRNHKDQNMHYLMIRAGLETNGSDGELMVSSNRYALQGLWHLTILRFITHEGELNFGRYIGVNQWLFPYIGFDYHYKKIDGDPIKQTDYKNLFGQISNKNDRKTIVAGIQYTLPWLVVADGRVDCNGKLRFQLSREDVPITKRLRFNIMGNTDKEYAIGFRYIVSKWFALSTHYDSDMGYGAGITLTY</sequence>
<organism evidence="1 2">
    <name type="scientific">Niastella vici</name>
    <dbReference type="NCBI Taxonomy" id="1703345"/>
    <lineage>
        <taxon>Bacteria</taxon>
        <taxon>Pseudomonadati</taxon>
        <taxon>Bacteroidota</taxon>
        <taxon>Chitinophagia</taxon>
        <taxon>Chitinophagales</taxon>
        <taxon>Chitinophagaceae</taxon>
        <taxon>Niastella</taxon>
    </lineage>
</organism>
<accession>A0A1V9FP66</accession>
<comment type="caution">
    <text evidence="1">The sequence shown here is derived from an EMBL/GenBank/DDBJ whole genome shotgun (WGS) entry which is preliminary data.</text>
</comment>
<proteinExistence type="predicted"/>
<dbReference type="AlphaFoldDB" id="A0A1V9FP66"/>
<evidence type="ECO:0008006" key="3">
    <source>
        <dbReference type="Google" id="ProtNLM"/>
    </source>
</evidence>
<reference evidence="1 2" key="1">
    <citation type="submission" date="2016-03" db="EMBL/GenBank/DDBJ databases">
        <title>Niastella vici sp. nov., isolated from farmland soil.</title>
        <authorList>
            <person name="Chen L."/>
            <person name="Wang D."/>
            <person name="Yang S."/>
            <person name="Wang G."/>
        </authorList>
    </citation>
    <scope>NUCLEOTIDE SEQUENCE [LARGE SCALE GENOMIC DNA]</scope>
    <source>
        <strain evidence="1 2">DJ57</strain>
    </source>
</reference>
<gene>
    <name evidence="1" type="ORF">A3860_34255</name>
</gene>